<evidence type="ECO:0000313" key="2">
    <source>
        <dbReference type="Proteomes" id="UP000029384"/>
    </source>
</evidence>
<protein>
    <submittedName>
        <fullName evidence="1">Uncharacterized protein</fullName>
    </submittedName>
</protein>
<dbReference type="Proteomes" id="UP000029384">
    <property type="component" value="Unassembled WGS sequence"/>
</dbReference>
<reference evidence="1 2" key="1">
    <citation type="submission" date="2014-06" db="EMBL/GenBank/DDBJ databases">
        <authorList>
            <person name="Ngugi D.K."/>
            <person name="Blom J."/>
            <person name="Alam I."/>
            <person name="Rashid M."/>
            <person name="Baalawi W."/>
            <person name="Zhang G."/>
            <person name="Hikmawan T."/>
            <person name="Guan Y."/>
            <person name="Antunes A."/>
            <person name="Siam R."/>
            <person name="El-Dorry H."/>
            <person name="Bajic V."/>
            <person name="Stingl U."/>
        </authorList>
    </citation>
    <scope>NUCLEOTIDE SEQUENCE [LARGE SCALE GENOMIC DNA]</scope>
    <source>
        <strain evidence="1">SCGC AAA799-B03</strain>
    </source>
</reference>
<organism evidence="1 2">
    <name type="scientific">Marine Group I thaumarchaeote SCGC AAA799-B03</name>
    <dbReference type="NCBI Taxonomy" id="1502289"/>
    <lineage>
        <taxon>Archaea</taxon>
        <taxon>Nitrososphaerota</taxon>
        <taxon>Marine Group I</taxon>
    </lineage>
</organism>
<gene>
    <name evidence="1" type="ORF">AAA799B03_00388</name>
</gene>
<sequence>MILETKVNCQNCREEKHDNCERPDSCKCAYYEHSNNLLIGVRVSKNMDIPKHEPLEYENALRDSERLKEIIENGRENNSEDFTIRELTKLLILSDHKISIIDIKKIIETWCDKFGIIRIDIGDIITSTLQDPEIFTNVKDIALNLGQRKKEIVFDKSQLIEASHWLMGRFNIKRIELTGDLIFFNDQYYEKNAEALIRRNVRTCLIKSKNNDVNEIVKYIEDSCIIVKSSDIENFTHLKCLLNGVYDELISKPYNTSKMTQC</sequence>
<dbReference type="AlphaFoldDB" id="A0A087S8J6"/>
<dbReference type="EMBL" id="JOTA01000006">
    <property type="protein sequence ID" value="KFM22050.1"/>
    <property type="molecule type" value="Genomic_DNA"/>
</dbReference>
<comment type="caution">
    <text evidence="1">The sequence shown here is derived from an EMBL/GenBank/DDBJ whole genome shotgun (WGS) entry which is preliminary data.</text>
</comment>
<evidence type="ECO:0000313" key="1">
    <source>
        <dbReference type="EMBL" id="KFM22050.1"/>
    </source>
</evidence>
<name>A0A087S8J6_9ARCH</name>
<accession>A0A087S8J6</accession>
<keyword evidence="2" id="KW-1185">Reference proteome</keyword>
<proteinExistence type="predicted"/>